<evidence type="ECO:0000256" key="1">
    <source>
        <dbReference type="SAM" id="MobiDB-lite"/>
    </source>
</evidence>
<dbReference type="AlphaFoldDB" id="A0A9X9LLT7"/>
<gene>
    <name evidence="2" type="ORF">BN2614_LOCUS10</name>
</gene>
<accession>A0A9X9LLT7</accession>
<evidence type="ECO:0000313" key="3">
    <source>
        <dbReference type="Proteomes" id="UP000269945"/>
    </source>
</evidence>
<reference evidence="2 3" key="1">
    <citation type="submission" date="2018-10" db="EMBL/GenBank/DDBJ databases">
        <authorList>
            <person name="Ekblom R."/>
            <person name="Jareborg N."/>
        </authorList>
    </citation>
    <scope>NUCLEOTIDE SEQUENCE [LARGE SCALE GENOMIC DNA]</scope>
    <source>
        <tissue evidence="2">Muscle</tissue>
    </source>
</reference>
<protein>
    <submittedName>
        <fullName evidence="2">Uncharacterized protein</fullName>
    </submittedName>
</protein>
<dbReference type="EMBL" id="CYRY02007310">
    <property type="protein sequence ID" value="VCW76407.1"/>
    <property type="molecule type" value="Genomic_DNA"/>
</dbReference>
<feature type="non-terminal residue" evidence="2">
    <location>
        <position position="61"/>
    </location>
</feature>
<keyword evidence="3" id="KW-1185">Reference proteome</keyword>
<feature type="non-terminal residue" evidence="2">
    <location>
        <position position="1"/>
    </location>
</feature>
<dbReference type="Proteomes" id="UP000269945">
    <property type="component" value="Unassembled WGS sequence"/>
</dbReference>
<evidence type="ECO:0000313" key="2">
    <source>
        <dbReference type="EMBL" id="VCW76407.1"/>
    </source>
</evidence>
<name>A0A9X9LLT7_GULGU</name>
<organism evidence="2 3">
    <name type="scientific">Gulo gulo</name>
    <name type="common">Wolverine</name>
    <name type="synonym">Gluton</name>
    <dbReference type="NCBI Taxonomy" id="48420"/>
    <lineage>
        <taxon>Eukaryota</taxon>
        <taxon>Metazoa</taxon>
        <taxon>Chordata</taxon>
        <taxon>Craniata</taxon>
        <taxon>Vertebrata</taxon>
        <taxon>Euteleostomi</taxon>
        <taxon>Mammalia</taxon>
        <taxon>Eutheria</taxon>
        <taxon>Laurasiatheria</taxon>
        <taxon>Carnivora</taxon>
        <taxon>Caniformia</taxon>
        <taxon>Musteloidea</taxon>
        <taxon>Mustelidae</taxon>
        <taxon>Guloninae</taxon>
        <taxon>Gulo</taxon>
    </lineage>
</organism>
<sequence length="61" mass="6877">GQEEEAGRSQTWVGAHAQVKLSCSQPRGAELRGRRLGRHLGCQWEEQRDPRRAQTSHGSPR</sequence>
<proteinExistence type="predicted"/>
<feature type="region of interest" description="Disordered" evidence="1">
    <location>
        <begin position="38"/>
        <end position="61"/>
    </location>
</feature>
<comment type="caution">
    <text evidence="2">The sequence shown here is derived from an EMBL/GenBank/DDBJ whole genome shotgun (WGS) entry which is preliminary data.</text>
</comment>